<feature type="transmembrane region" description="Helical" evidence="9">
    <location>
        <begin position="446"/>
        <end position="468"/>
    </location>
</feature>
<dbReference type="InterPro" id="IPR004623">
    <property type="entry name" value="KdpA"/>
</dbReference>
<feature type="transmembrane region" description="Helical" evidence="9">
    <location>
        <begin position="58"/>
        <end position="80"/>
    </location>
</feature>
<proteinExistence type="predicted"/>
<protein>
    <submittedName>
        <fullName evidence="10">Potassium-transporting ATPase subunit KdpA</fullName>
    </submittedName>
</protein>
<feature type="transmembrane region" description="Helical" evidence="9">
    <location>
        <begin position="513"/>
        <end position="539"/>
    </location>
</feature>
<feature type="transmembrane region" description="Helical" evidence="9">
    <location>
        <begin position="402"/>
        <end position="426"/>
    </location>
</feature>
<dbReference type="PIRSF" id="PIRSF001294">
    <property type="entry name" value="K_ATPaseA"/>
    <property type="match status" value="1"/>
</dbReference>
<dbReference type="PANTHER" id="PTHR30607">
    <property type="entry name" value="POTASSIUM-TRANSPORTING ATPASE A CHAIN"/>
    <property type="match status" value="1"/>
</dbReference>
<evidence type="ECO:0000256" key="9">
    <source>
        <dbReference type="SAM" id="Phobius"/>
    </source>
</evidence>
<keyword evidence="4 9" id="KW-0812">Transmembrane</keyword>
<evidence type="ECO:0000256" key="4">
    <source>
        <dbReference type="ARBA" id="ARBA00022692"/>
    </source>
</evidence>
<keyword evidence="7" id="KW-0406">Ion transport</keyword>
<dbReference type="STRING" id="1789224.BFG52_07190"/>
<keyword evidence="11" id="KW-1185">Reference proteome</keyword>
<dbReference type="GO" id="GO:0005886">
    <property type="term" value="C:plasma membrane"/>
    <property type="evidence" value="ECO:0007669"/>
    <property type="project" value="TreeGrafter"/>
</dbReference>
<evidence type="ECO:0000256" key="1">
    <source>
        <dbReference type="ARBA" id="ARBA00022448"/>
    </source>
</evidence>
<keyword evidence="8 9" id="KW-0472">Membrane</keyword>
<evidence type="ECO:0000256" key="5">
    <source>
        <dbReference type="ARBA" id="ARBA00022958"/>
    </source>
</evidence>
<evidence type="ECO:0000256" key="3">
    <source>
        <dbReference type="ARBA" id="ARBA00022538"/>
    </source>
</evidence>
<evidence type="ECO:0000313" key="11">
    <source>
        <dbReference type="Proteomes" id="UP000093391"/>
    </source>
</evidence>
<dbReference type="AlphaFoldDB" id="A0A1B2LYZ2"/>
<evidence type="ECO:0000256" key="2">
    <source>
        <dbReference type="ARBA" id="ARBA00022475"/>
    </source>
</evidence>
<dbReference type="EMBL" id="CP016895">
    <property type="protein sequence ID" value="AOA58160.1"/>
    <property type="molecule type" value="Genomic_DNA"/>
</dbReference>
<keyword evidence="2" id="KW-1003">Cell membrane</keyword>
<dbReference type="GO" id="GO:0008556">
    <property type="term" value="F:P-type potassium transmembrane transporter activity"/>
    <property type="evidence" value="ECO:0007669"/>
    <property type="project" value="InterPro"/>
</dbReference>
<evidence type="ECO:0000313" key="10">
    <source>
        <dbReference type="EMBL" id="AOA58160.1"/>
    </source>
</evidence>
<feature type="transmembrane region" description="Helical" evidence="9">
    <location>
        <begin position="316"/>
        <end position="335"/>
    </location>
</feature>
<keyword evidence="3" id="KW-0633">Potassium transport</keyword>
<dbReference type="PANTHER" id="PTHR30607:SF2">
    <property type="entry name" value="POTASSIUM-TRANSPORTING ATPASE POTASSIUM-BINDING SUBUNIT"/>
    <property type="match status" value="1"/>
</dbReference>
<evidence type="ECO:0000256" key="6">
    <source>
        <dbReference type="ARBA" id="ARBA00022989"/>
    </source>
</evidence>
<sequence length="545" mass="59482">MWMMLILLALAMFCAYPLGKYLAAIMRAEKMPIDGLFYVVEQPIYRLLGINPQQRMTVSQYIACFGSSCVALGVLVWLILMNQAILPFNPDHIGNMSWDLALHTMISFLTNTNQQHYAGQLQLSYFSQMTAIVALQVITPMMGLAMLVATLRALFPQSMPSLQQDMPQDPAHTRLSATSSMQQPSKTVQQSLTVGNFWADVIRPSFRFLLPLCLLWSLLLNSQGVPATLAAGPVYQVLDPHAEVQQQKLPLGPVAPLVAIKQLGSNGGGWYGSNSAVPLENPTPLSNAMEMFAIILIPMAVLWMVGFFTRRMKLSYFMLGCMLLLSISSGLVLLLTEAKFGIDGVQIASLMEGKEQRLGWTDSALWAAFTTQVNNGSVNMMHDSAAPLSILMTLLNMLLNCIWGGIGSGVMQFLVYLWLAVFIAGLMTGRTPEVFGRKLEATEIKYLAILIVLQPAVVLGLTAITLAFPLSLGGLSQGSSTASFHDLSRVLYEYSAAYANNGSGLEGLADNSIWWNVSCGLALLLGRFPTLIIPLWIAARLSLSG</sequence>
<evidence type="ECO:0000256" key="8">
    <source>
        <dbReference type="ARBA" id="ARBA00023136"/>
    </source>
</evidence>
<keyword evidence="1" id="KW-0813">Transport</keyword>
<evidence type="ECO:0000256" key="7">
    <source>
        <dbReference type="ARBA" id="ARBA00023065"/>
    </source>
</evidence>
<dbReference type="Pfam" id="PF03814">
    <property type="entry name" value="KdpA"/>
    <property type="match status" value="1"/>
</dbReference>
<feature type="transmembrane region" description="Helical" evidence="9">
    <location>
        <begin position="291"/>
        <end position="309"/>
    </location>
</feature>
<organism evidence="10 11">
    <name type="scientific">Acinetobacter larvae</name>
    <dbReference type="NCBI Taxonomy" id="1789224"/>
    <lineage>
        <taxon>Bacteria</taxon>
        <taxon>Pseudomonadati</taxon>
        <taxon>Pseudomonadota</taxon>
        <taxon>Gammaproteobacteria</taxon>
        <taxon>Moraxellales</taxon>
        <taxon>Moraxellaceae</taxon>
        <taxon>Acinetobacter</taxon>
    </lineage>
</organism>
<accession>A0A1B2LYZ2</accession>
<dbReference type="KEGG" id="ala:BFG52_07190"/>
<keyword evidence="6 9" id="KW-1133">Transmembrane helix</keyword>
<gene>
    <name evidence="10" type="ORF">BFG52_07190</name>
</gene>
<dbReference type="Proteomes" id="UP000093391">
    <property type="component" value="Chromosome"/>
</dbReference>
<name>A0A1B2LYZ2_9GAMM</name>
<dbReference type="OrthoDB" id="9763796at2"/>
<reference evidence="10 11" key="1">
    <citation type="submission" date="2016-08" db="EMBL/GenBank/DDBJ databases">
        <authorList>
            <person name="Seilhamer J.J."/>
        </authorList>
    </citation>
    <scope>NUCLEOTIDE SEQUENCE [LARGE SCALE GENOMIC DNA]</scope>
    <source>
        <strain evidence="10 11">BRTC-1</strain>
    </source>
</reference>
<feature type="transmembrane region" description="Helical" evidence="9">
    <location>
        <begin position="131"/>
        <end position="155"/>
    </location>
</feature>
<keyword evidence="5" id="KW-0630">Potassium</keyword>